<accession>A0ABT1QY94</accession>
<dbReference type="Proteomes" id="UP001165498">
    <property type="component" value="Unassembled WGS sequence"/>
</dbReference>
<dbReference type="Pfam" id="PF09937">
    <property type="entry name" value="DUF2169"/>
    <property type="match status" value="1"/>
</dbReference>
<evidence type="ECO:0000313" key="2">
    <source>
        <dbReference type="EMBL" id="MCQ4167265.1"/>
    </source>
</evidence>
<gene>
    <name evidence="2" type="ORF">NM961_21335</name>
</gene>
<feature type="domain" description="DUF2169" evidence="1">
    <location>
        <begin position="21"/>
        <end position="316"/>
    </location>
</feature>
<keyword evidence="3" id="KW-1185">Reference proteome</keyword>
<comment type="caution">
    <text evidence="2">The sequence shown here is derived from an EMBL/GenBank/DDBJ whole genome shotgun (WGS) entry which is preliminary data.</text>
</comment>
<name>A0ABT1QY94_9GAMM</name>
<proteinExistence type="predicted"/>
<reference evidence="2" key="1">
    <citation type="submission" date="2022-07" db="EMBL/GenBank/DDBJ databases">
        <title>Tahibacter sp., a new gammaproteobacterium isolated from the silt sample collected at pig farm.</title>
        <authorList>
            <person name="Chen H."/>
        </authorList>
    </citation>
    <scope>NUCLEOTIDE SEQUENCE</scope>
    <source>
        <strain evidence="2">P2K</strain>
    </source>
</reference>
<protein>
    <submittedName>
        <fullName evidence="2">DUF2169 domain-containing protein</fullName>
    </submittedName>
</protein>
<organism evidence="2 3">
    <name type="scientific">Tahibacter harae</name>
    <dbReference type="NCBI Taxonomy" id="2963937"/>
    <lineage>
        <taxon>Bacteria</taxon>
        <taxon>Pseudomonadati</taxon>
        <taxon>Pseudomonadota</taxon>
        <taxon>Gammaproteobacteria</taxon>
        <taxon>Lysobacterales</taxon>
        <taxon>Rhodanobacteraceae</taxon>
        <taxon>Tahibacter</taxon>
    </lineage>
</organism>
<sequence length="376" mass="41507">MEIINGSPFLLEAQQAIEKSGRRLLVVLVKGTYAFPARDGEVAQPAAKQVPVLVSDVFDGEPGLSTPLFESDYATRKPRCDVIVHASAQAPGQLPVRELDVAFRLGACEKWAHVVGDRTWRYGVVGLSPSAPEPFTSMPITYGRAFGGSCELGGQVHAHPANPVGRGYAGPHGEADLHGQPLPNIEQPGEPISLSNGRYRPWSFGPIGRSWQPRQPLAGTYDERWKEEVFPLLPEDFDERYFQAAPEDQQIDYPQGGEEVRLLNLHPQRSHIFFSLPPLEMPVAVLDATRKLHLLQAVVDSVTLDVHNEQLIVLWRAQHPLRRSLREIDMVAAGSVCKRWWKSRVLGTEDCGCGGFETNDEDLAPVNAPLHDGDEA</sequence>
<dbReference type="EMBL" id="JANFQO010000027">
    <property type="protein sequence ID" value="MCQ4167265.1"/>
    <property type="molecule type" value="Genomic_DNA"/>
</dbReference>
<evidence type="ECO:0000259" key="1">
    <source>
        <dbReference type="Pfam" id="PF09937"/>
    </source>
</evidence>
<dbReference type="RefSeq" id="WP_255916492.1">
    <property type="nucleotide sequence ID" value="NZ_JANFQO010000027.1"/>
</dbReference>
<evidence type="ECO:0000313" key="3">
    <source>
        <dbReference type="Proteomes" id="UP001165498"/>
    </source>
</evidence>
<dbReference type="InterPro" id="IPR018683">
    <property type="entry name" value="DUF2169"/>
</dbReference>